<dbReference type="VEuPathDB" id="MicrosporidiaDB:CWI38_1477p0010"/>
<gene>
    <name evidence="1" type="ORF">CWI38_1477p0010</name>
</gene>
<organism evidence="1 2">
    <name type="scientific">Hamiltosporidium tvaerminnensis</name>
    <dbReference type="NCBI Taxonomy" id="1176355"/>
    <lineage>
        <taxon>Eukaryota</taxon>
        <taxon>Fungi</taxon>
        <taxon>Fungi incertae sedis</taxon>
        <taxon>Microsporidia</taxon>
        <taxon>Dubosqiidae</taxon>
        <taxon>Hamiltosporidium</taxon>
    </lineage>
</organism>
<dbReference type="EMBL" id="PITK01001477">
    <property type="protein sequence ID" value="TBU10916.1"/>
    <property type="molecule type" value="Genomic_DNA"/>
</dbReference>
<keyword evidence="2" id="KW-1185">Reference proteome</keyword>
<sequence length="306" mass="37322">GVLFLKYLINKLSPSNKLNKQMKIAFYGEIIYNEIPKDCNYIEIISNEETVYYKANIPYYIKPLDYISHLNGNICRYEWYESIKIIFNFVFVENFLVKKGLLNFREFENEEVINNKITIKGNNIYQIYNPIRKLYEYFDGKYIYLECEFERQFIPKYSNLNLIIENTEFDILKKVVEKNKIYYKIRISLNESHLIYLFSENNFLFRIESKLNLKYNFIFHFYTKKNKMLNIFVGKICEKWNDKTLIIKLNKNDDAFEEDILEVKKKFSEYTLPFKEIHKNQIIIEIENNEFHLTEELIRLQFFLKN</sequence>
<reference evidence="1 2" key="1">
    <citation type="submission" date="2017-12" db="EMBL/GenBank/DDBJ databases">
        <authorList>
            <person name="Pombert J.-F."/>
            <person name="Haag K.L."/>
            <person name="Ebert D."/>
        </authorList>
    </citation>
    <scope>NUCLEOTIDE SEQUENCE [LARGE SCALE GENOMIC DNA]</scope>
    <source>
        <strain evidence="1">IL-G-3</strain>
    </source>
</reference>
<evidence type="ECO:0000313" key="1">
    <source>
        <dbReference type="EMBL" id="TBU10916.1"/>
    </source>
</evidence>
<comment type="caution">
    <text evidence="1">The sequence shown here is derived from an EMBL/GenBank/DDBJ whole genome shotgun (WGS) entry which is preliminary data.</text>
</comment>
<dbReference type="Proteomes" id="UP000292282">
    <property type="component" value="Unassembled WGS sequence"/>
</dbReference>
<protein>
    <submittedName>
        <fullName evidence="1">Uncharacterized protein</fullName>
    </submittedName>
</protein>
<accession>A0A4Q9LS44</accession>
<dbReference type="AlphaFoldDB" id="A0A4Q9LS44"/>
<evidence type="ECO:0000313" key="2">
    <source>
        <dbReference type="Proteomes" id="UP000292282"/>
    </source>
</evidence>
<proteinExistence type="predicted"/>
<name>A0A4Q9LS44_9MICR</name>
<feature type="non-terminal residue" evidence="1">
    <location>
        <position position="1"/>
    </location>
</feature>